<dbReference type="PANTHER" id="PTHR37298:SF1">
    <property type="entry name" value="UPF0111 PROTEIN YKAA"/>
    <property type="match status" value="1"/>
</dbReference>
<dbReference type="Pfam" id="PF01865">
    <property type="entry name" value="PhoU_div"/>
    <property type="match status" value="1"/>
</dbReference>
<comment type="similarity">
    <text evidence="1">Belongs to the UPF0111 family.</text>
</comment>
<protein>
    <submittedName>
        <fullName evidence="2">DUF47 family protein</fullName>
    </submittedName>
</protein>
<proteinExistence type="inferred from homology"/>
<comment type="caution">
    <text evidence="2">The sequence shown here is derived from an EMBL/GenBank/DDBJ whole genome shotgun (WGS) entry which is preliminary data.</text>
</comment>
<dbReference type="RefSeq" id="WP_148474463.1">
    <property type="nucleotide sequence ID" value="NZ_JAOQJD010000018.1"/>
</dbReference>
<gene>
    <name evidence="2" type="ORF">AAA081_08000</name>
</gene>
<evidence type="ECO:0000313" key="3">
    <source>
        <dbReference type="Proteomes" id="UP001481872"/>
    </source>
</evidence>
<accession>A0ABV1JAK5</accession>
<evidence type="ECO:0000313" key="2">
    <source>
        <dbReference type="EMBL" id="MEQ3354232.1"/>
    </source>
</evidence>
<dbReference type="InterPro" id="IPR018445">
    <property type="entry name" value="Put_Phosphate_transp_reg"/>
</dbReference>
<evidence type="ECO:0000256" key="1">
    <source>
        <dbReference type="ARBA" id="ARBA00008591"/>
    </source>
</evidence>
<reference evidence="2 3" key="1">
    <citation type="submission" date="2024-04" db="EMBL/GenBank/DDBJ databases">
        <title>Human intestinal bacterial collection.</title>
        <authorList>
            <person name="Pauvert C."/>
            <person name="Hitch T.C.A."/>
            <person name="Clavel T."/>
        </authorList>
    </citation>
    <scope>NUCLEOTIDE SEQUENCE [LARGE SCALE GENOMIC DNA]</scope>
    <source>
        <strain evidence="2 3">CLA-SR-H026</strain>
    </source>
</reference>
<dbReference type="EMBL" id="JBBNPS010000030">
    <property type="protein sequence ID" value="MEQ3354232.1"/>
    <property type="molecule type" value="Genomic_DNA"/>
</dbReference>
<organism evidence="2 3">
    <name type="scientific">Aedoeadaptatus acetigenes</name>
    <dbReference type="NCBI Taxonomy" id="2981723"/>
    <lineage>
        <taxon>Bacteria</taxon>
        <taxon>Bacillati</taxon>
        <taxon>Bacillota</taxon>
        <taxon>Tissierellia</taxon>
        <taxon>Tissierellales</taxon>
        <taxon>Peptoniphilaceae</taxon>
        <taxon>Aedoeadaptatus</taxon>
    </lineage>
</organism>
<dbReference type="Gene3D" id="1.20.58.220">
    <property type="entry name" value="Phosphate transport system protein phou homolog 2, domain 2"/>
    <property type="match status" value="1"/>
</dbReference>
<name>A0ABV1JAK5_9FIRM</name>
<dbReference type="PANTHER" id="PTHR37298">
    <property type="entry name" value="UPF0111 PROTEIN YKAA"/>
    <property type="match status" value="1"/>
</dbReference>
<keyword evidence="3" id="KW-1185">Reference proteome</keyword>
<sequence length="208" mass="24207">MKERKFDYFRKFSDMAQKASLAADLLQTTLGAYDAAKLREATDAMKRIENDCDQIMHDIMNRLAVEFLPPIEREDIIEITDKLDTVVDSIEEILLGLYMYRVRELIPETLEFVDLIVESTAMLEEVVLEFSNFKRSNEVKEKIIRINSLEGEGDTLYLNSMRSLFDFTGEFDPRKTIIWKEMLQVMENCLDSIEECANEFETAMLKNG</sequence>
<dbReference type="InterPro" id="IPR052912">
    <property type="entry name" value="UPF0111_domain"/>
</dbReference>
<dbReference type="Proteomes" id="UP001481872">
    <property type="component" value="Unassembled WGS sequence"/>
</dbReference>
<dbReference type="InterPro" id="IPR038078">
    <property type="entry name" value="PhoU-like_sf"/>
</dbReference>